<dbReference type="PANTHER" id="PTHR20883">
    <property type="entry name" value="PHYTANOYL-COA DIOXYGENASE DOMAIN CONTAINING 1"/>
    <property type="match status" value="1"/>
</dbReference>
<keyword evidence="1" id="KW-0479">Metal-binding</keyword>
<evidence type="ECO:0000256" key="2">
    <source>
        <dbReference type="ARBA" id="ARBA00023004"/>
    </source>
</evidence>
<organism evidence="3 4">
    <name type="scientific">Paenibacillus montanisoli</name>
    <dbReference type="NCBI Taxonomy" id="2081970"/>
    <lineage>
        <taxon>Bacteria</taxon>
        <taxon>Bacillati</taxon>
        <taxon>Bacillota</taxon>
        <taxon>Bacilli</taxon>
        <taxon>Bacillales</taxon>
        <taxon>Paenibacillaceae</taxon>
        <taxon>Paenibacillus</taxon>
    </lineage>
</organism>
<dbReference type="Gene3D" id="2.60.120.620">
    <property type="entry name" value="q2cbj1_9rhob like domain"/>
    <property type="match status" value="1"/>
</dbReference>
<dbReference type="InterPro" id="IPR008775">
    <property type="entry name" value="Phytyl_CoA_dOase-like"/>
</dbReference>
<comment type="caution">
    <text evidence="3">The sequence shown here is derived from an EMBL/GenBank/DDBJ whole genome shotgun (WGS) entry which is preliminary data.</text>
</comment>
<gene>
    <name evidence="3" type="ORF">DL346_20985</name>
</gene>
<name>A0A328TW25_9BACL</name>
<evidence type="ECO:0000313" key="4">
    <source>
        <dbReference type="Proteomes" id="UP000249260"/>
    </source>
</evidence>
<dbReference type="SUPFAM" id="SSF51197">
    <property type="entry name" value="Clavaminate synthase-like"/>
    <property type="match status" value="1"/>
</dbReference>
<sequence>MAGMSSKCPRCRNIRSARSMIPAICLTNTCSKGRCLSMSNRLNMTPADPMHLLTAAQMAKFVTDGYLLLDAFIPQELNELVYGEQIRHSQGHTFWNESKHIRKVFELPEVQGIIQSLVGLEPVYDHSFQHIVPANYPIAQDWHGDSIIDVRPHAFDIQLFYFSHDAPPEMGPTLILPGSHLRRINTFSLARYKNIVGQRQLAGKAGTLAILHHGMWHCAQPNYTDKTRYVFKLRLRPGQEQRGLFNLEGYRDPEVSRIIQQGYQRWQGNEGRLDHMQRAKLWRYVTGDDSIDVSFEGALTRMGI</sequence>
<dbReference type="EMBL" id="QLUW01000004">
    <property type="protein sequence ID" value="RAP74540.1"/>
    <property type="molecule type" value="Genomic_DNA"/>
</dbReference>
<protein>
    <submittedName>
        <fullName evidence="3">Phytanoyl-CoA dioxygenase</fullName>
    </submittedName>
</protein>
<proteinExistence type="predicted"/>
<dbReference type="OrthoDB" id="9796766at2"/>
<dbReference type="Proteomes" id="UP000249260">
    <property type="component" value="Unassembled WGS sequence"/>
</dbReference>
<dbReference type="AlphaFoldDB" id="A0A328TW25"/>
<dbReference type="GO" id="GO:0005506">
    <property type="term" value="F:iron ion binding"/>
    <property type="evidence" value="ECO:0007669"/>
    <property type="project" value="UniProtKB-ARBA"/>
</dbReference>
<evidence type="ECO:0000256" key="1">
    <source>
        <dbReference type="ARBA" id="ARBA00022723"/>
    </source>
</evidence>
<dbReference type="PANTHER" id="PTHR20883:SF15">
    <property type="entry name" value="PHYTANOYL-COA DIOXYGENASE DOMAIN-CONTAINING PROTEIN 1"/>
    <property type="match status" value="1"/>
</dbReference>
<accession>A0A328TW25</accession>
<keyword evidence="3" id="KW-0223">Dioxygenase</keyword>
<evidence type="ECO:0000313" key="3">
    <source>
        <dbReference type="EMBL" id="RAP74540.1"/>
    </source>
</evidence>
<keyword evidence="3" id="KW-0560">Oxidoreductase</keyword>
<dbReference type="GO" id="GO:0016706">
    <property type="term" value="F:2-oxoglutarate-dependent dioxygenase activity"/>
    <property type="evidence" value="ECO:0007669"/>
    <property type="project" value="UniProtKB-ARBA"/>
</dbReference>
<dbReference type="Pfam" id="PF05721">
    <property type="entry name" value="PhyH"/>
    <property type="match status" value="1"/>
</dbReference>
<reference evidence="3 4" key="1">
    <citation type="submission" date="2018-06" db="EMBL/GenBank/DDBJ databases">
        <title>Paenibacillus montanisoli sp. nov., isolated from mountain area soil.</title>
        <authorList>
            <person name="Wu M."/>
        </authorList>
    </citation>
    <scope>NUCLEOTIDE SEQUENCE [LARGE SCALE GENOMIC DNA]</scope>
    <source>
        <strain evidence="3 4">RA17</strain>
    </source>
</reference>
<keyword evidence="4" id="KW-1185">Reference proteome</keyword>
<keyword evidence="2" id="KW-0408">Iron</keyword>